<proteinExistence type="predicted"/>
<evidence type="ECO:0000313" key="1">
    <source>
        <dbReference type="EMBL" id="OAX33340.1"/>
    </source>
</evidence>
<dbReference type="InParanoid" id="A0A1B7ML62"/>
<name>A0A1B7ML62_9AGAM</name>
<dbReference type="AlphaFoldDB" id="A0A1B7ML62"/>
<dbReference type="Proteomes" id="UP000092154">
    <property type="component" value="Unassembled WGS sequence"/>
</dbReference>
<protein>
    <submittedName>
        <fullName evidence="1">Uncharacterized protein</fullName>
    </submittedName>
</protein>
<organism evidence="1 2">
    <name type="scientific">Rhizopogon vinicolor AM-OR11-026</name>
    <dbReference type="NCBI Taxonomy" id="1314800"/>
    <lineage>
        <taxon>Eukaryota</taxon>
        <taxon>Fungi</taxon>
        <taxon>Dikarya</taxon>
        <taxon>Basidiomycota</taxon>
        <taxon>Agaricomycotina</taxon>
        <taxon>Agaricomycetes</taxon>
        <taxon>Agaricomycetidae</taxon>
        <taxon>Boletales</taxon>
        <taxon>Suillineae</taxon>
        <taxon>Rhizopogonaceae</taxon>
        <taxon>Rhizopogon</taxon>
    </lineage>
</organism>
<reference evidence="1 2" key="1">
    <citation type="submission" date="2016-06" db="EMBL/GenBank/DDBJ databases">
        <title>Comparative genomics of the ectomycorrhizal sister species Rhizopogon vinicolor and Rhizopogon vesiculosus (Basidiomycota: Boletales) reveals a divergence of the mating type B locus.</title>
        <authorList>
            <consortium name="DOE Joint Genome Institute"/>
            <person name="Mujic A.B."/>
            <person name="Kuo A."/>
            <person name="Tritt A."/>
            <person name="Lipzen A."/>
            <person name="Chen C."/>
            <person name="Johnson J."/>
            <person name="Sharma A."/>
            <person name="Barry K."/>
            <person name="Grigoriev I.V."/>
            <person name="Spatafora J.W."/>
        </authorList>
    </citation>
    <scope>NUCLEOTIDE SEQUENCE [LARGE SCALE GENOMIC DNA]</scope>
    <source>
        <strain evidence="1 2">AM-OR11-026</strain>
    </source>
</reference>
<accession>A0A1B7ML62</accession>
<dbReference type="OrthoDB" id="2646380at2759"/>
<evidence type="ECO:0000313" key="2">
    <source>
        <dbReference type="Proteomes" id="UP000092154"/>
    </source>
</evidence>
<dbReference type="EMBL" id="KV448787">
    <property type="protein sequence ID" value="OAX33340.1"/>
    <property type="molecule type" value="Genomic_DNA"/>
</dbReference>
<sequence length="129" mass="14786">MAYTLPKYNSNPGERVNQHFQDHYYVHIWDFNKRIIARVENGYDCSSSVPLIRKPDLVLADQTCFVGDIISNHPYIATVCRTPFKTHDRDSLFLEQDRLILSGSDHRRLSVNIQVVVPIPTDVGTDLAD</sequence>
<gene>
    <name evidence="1" type="ORF">K503DRAFT_775708</name>
</gene>
<keyword evidence="2" id="KW-1185">Reference proteome</keyword>